<accession>A0A068SI49</accession>
<dbReference type="Proteomes" id="UP000027586">
    <property type="component" value="Unassembled WGS sequence"/>
</dbReference>
<dbReference type="Gene3D" id="3.80.10.10">
    <property type="entry name" value="Ribonuclease Inhibitor"/>
    <property type="match status" value="2"/>
</dbReference>
<reference evidence="1" key="1">
    <citation type="submission" date="2013-08" db="EMBL/GenBank/DDBJ databases">
        <title>Gene expansion shapes genome architecture in the human pathogen Lichtheimia corymbifera: an evolutionary genomics analysis in the ancient terrestrial Mucorales (Mucoromycotina).</title>
        <authorList>
            <person name="Schwartze V.U."/>
            <person name="Winter S."/>
            <person name="Shelest E."/>
            <person name="Marcet-Houben M."/>
            <person name="Horn F."/>
            <person name="Wehner S."/>
            <person name="Hoffmann K."/>
            <person name="Riege K."/>
            <person name="Sammeth M."/>
            <person name="Nowrousian M."/>
            <person name="Valiante V."/>
            <person name="Linde J."/>
            <person name="Jacobsen I.D."/>
            <person name="Marz M."/>
            <person name="Brakhage A.A."/>
            <person name="Gabaldon T."/>
            <person name="Bocker S."/>
            <person name="Voigt K."/>
        </authorList>
    </citation>
    <scope>NUCLEOTIDE SEQUENCE [LARGE SCALE GENOMIC DNA]</scope>
    <source>
        <strain evidence="1">FSU 9682</strain>
    </source>
</reference>
<comment type="caution">
    <text evidence="1">The sequence shown here is derived from an EMBL/GenBank/DDBJ whole genome shotgun (WGS) entry which is preliminary data.</text>
</comment>
<keyword evidence="2" id="KW-1185">Reference proteome</keyword>
<dbReference type="EMBL" id="CBTN010000121">
    <property type="protein sequence ID" value="CDH61001.1"/>
    <property type="molecule type" value="Genomic_DNA"/>
</dbReference>
<dbReference type="PANTHER" id="PTHR47186:SF3">
    <property type="entry name" value="OS09G0267800 PROTEIN"/>
    <property type="match status" value="1"/>
</dbReference>
<dbReference type="InterPro" id="IPR032675">
    <property type="entry name" value="LRR_dom_sf"/>
</dbReference>
<dbReference type="AlphaFoldDB" id="A0A068SI49"/>
<proteinExistence type="predicted"/>
<protein>
    <recommendedName>
        <fullName evidence="3">F-box domain-containing protein</fullName>
    </recommendedName>
</protein>
<evidence type="ECO:0008006" key="3">
    <source>
        <dbReference type="Google" id="ProtNLM"/>
    </source>
</evidence>
<dbReference type="VEuPathDB" id="FungiDB:LCOR_11776.1"/>
<evidence type="ECO:0000313" key="2">
    <source>
        <dbReference type="Proteomes" id="UP000027586"/>
    </source>
</evidence>
<gene>
    <name evidence="1" type="ORF">LCOR_11776.1</name>
</gene>
<organism evidence="1 2">
    <name type="scientific">Lichtheimia corymbifera JMRC:FSU:9682</name>
    <dbReference type="NCBI Taxonomy" id="1263082"/>
    <lineage>
        <taxon>Eukaryota</taxon>
        <taxon>Fungi</taxon>
        <taxon>Fungi incertae sedis</taxon>
        <taxon>Mucoromycota</taxon>
        <taxon>Mucoromycotina</taxon>
        <taxon>Mucoromycetes</taxon>
        <taxon>Mucorales</taxon>
        <taxon>Lichtheimiaceae</taxon>
        <taxon>Lichtheimia</taxon>
    </lineage>
</organism>
<dbReference type="OrthoDB" id="10376042at2759"/>
<dbReference type="PANTHER" id="PTHR47186">
    <property type="entry name" value="LEUCINE-RICH REPEAT-CONTAINING PROTEIN 57"/>
    <property type="match status" value="1"/>
</dbReference>
<sequence>MTHSIWEELCTLPAQAAAPTEENGGEQGQQVSDRTTLVHQTLELVLSNLNRRVLTLSGGANLDAAIDDAQKIKHIWPTLALGYVHEATIYSEQGRQRHVINICNQALGVVDTRDTHYALLQRLRQDAVQRQNIRIDFIGKLPFDIVSTTLIRMFMDGEELLDSLTPCPYLYVSRVWRDCIIGCLGGLRFRTGRIEMENLEAWSQISIFARHVKTLHVSRYSKDTWLSELLRRNDFCMLQELIIDSFCTTSMDGFVSSLGSIGSTLTHFQLHGADLQPYGSVPPITGVLLACPNLVSLTLYQPNDTYLCDLPDMTWPKLTTLVIVNATEAFDCDEIRAICEHFPSLKEFSIDPCPDLQAIPIIQQYYPWMRSLQVVAVFPGVHLWCSDQGPDCEEPGITELVISMGEWDPDEPLSDLNLVFRQHHRTLESIRLRIDADIDDPSMYDIKFPRLKTLHLYNSGWWIPGNAPMLQVLQIASNTFTTTPAVFDTIPPNLKILRLNHVDGSQHDDKSPIVQYLHRFIDHPHLQELAIHTINMTTMTHILDAVCRLRQLESLFFMYQEWDPKPMETFYQKLCSGCPRLTSIYLDCIKAPSTASMLALKRLASLKQITFSMVSPVVEDGFWETVLTLQQLDNVIIDPSKGVTKYDMYRVKELIPDFHVIVR</sequence>
<dbReference type="SUPFAM" id="SSF52058">
    <property type="entry name" value="L domain-like"/>
    <property type="match status" value="1"/>
</dbReference>
<name>A0A068SI49_9FUNG</name>
<evidence type="ECO:0000313" key="1">
    <source>
        <dbReference type="EMBL" id="CDH61001.1"/>
    </source>
</evidence>